<dbReference type="AlphaFoldDB" id="A0AAW9QX62"/>
<sequence length="146" mass="15996">MNRKESRRFPIRFDKWYGGLSSALLLPPGDSYVEVESGSEALPEADRVRVRMGWAFRAGFPRSAVVSAAITRSVPLSRGVHGWGDRWLVNGSGEGIVAIDLQPVQLGYVLGCPVRLRQLLVSVTEPIDLVAVLGTLPERPSRSGRE</sequence>
<dbReference type="Proteomes" id="UP001328733">
    <property type="component" value="Unassembled WGS sequence"/>
</dbReference>
<organism evidence="1 2">
    <name type="scientific">Pannus brasiliensis CCIBt3594</name>
    <dbReference type="NCBI Taxonomy" id="1427578"/>
    <lineage>
        <taxon>Bacteria</taxon>
        <taxon>Bacillati</taxon>
        <taxon>Cyanobacteriota</taxon>
        <taxon>Cyanophyceae</taxon>
        <taxon>Oscillatoriophycideae</taxon>
        <taxon>Chroococcales</taxon>
        <taxon>Microcystaceae</taxon>
        <taxon>Pannus</taxon>
    </lineage>
</organism>
<name>A0AAW9QX62_9CHRO</name>
<dbReference type="RefSeq" id="WP_332867201.1">
    <property type="nucleotide sequence ID" value="NZ_JBAFSM010000057.1"/>
</dbReference>
<dbReference type="EMBL" id="JBAFSM010000057">
    <property type="protein sequence ID" value="MEG3439721.1"/>
    <property type="molecule type" value="Genomic_DNA"/>
</dbReference>
<evidence type="ECO:0000313" key="1">
    <source>
        <dbReference type="EMBL" id="MEG3439721.1"/>
    </source>
</evidence>
<gene>
    <name evidence="1" type="ORF">V0288_21515</name>
</gene>
<keyword evidence="2" id="KW-1185">Reference proteome</keyword>
<reference evidence="1 2" key="1">
    <citation type="submission" date="2024-01" db="EMBL/GenBank/DDBJ databases">
        <title>Genomic insights into the taxonomy and metabolism of the cyanobacterium Pannus brasiliensis CCIBt3594.</title>
        <authorList>
            <person name="Machado M."/>
            <person name="Botero N.B."/>
            <person name="Andreote A.P.D."/>
            <person name="Feitosa A.M.T."/>
            <person name="Popin R."/>
            <person name="Sivonen K."/>
            <person name="Fiore M.F."/>
        </authorList>
    </citation>
    <scope>NUCLEOTIDE SEQUENCE [LARGE SCALE GENOMIC DNA]</scope>
    <source>
        <strain evidence="1 2">CCIBt3594</strain>
    </source>
</reference>
<accession>A0AAW9QX62</accession>
<evidence type="ECO:0000313" key="2">
    <source>
        <dbReference type="Proteomes" id="UP001328733"/>
    </source>
</evidence>
<protein>
    <submittedName>
        <fullName evidence="1">Uncharacterized protein</fullName>
    </submittedName>
</protein>
<comment type="caution">
    <text evidence="1">The sequence shown here is derived from an EMBL/GenBank/DDBJ whole genome shotgun (WGS) entry which is preliminary data.</text>
</comment>
<proteinExistence type="predicted"/>